<dbReference type="GeneID" id="20805768"/>
<evidence type="ECO:0000313" key="7">
    <source>
        <dbReference type="EMBL" id="ETV84609.1"/>
    </source>
</evidence>
<gene>
    <name evidence="7" type="ORF">H257_03772</name>
</gene>
<dbReference type="OrthoDB" id="430826at2759"/>
<dbReference type="InterPro" id="IPR000034">
    <property type="entry name" value="Laminin_IV"/>
</dbReference>
<feature type="signal peptide" evidence="5">
    <location>
        <begin position="1"/>
        <end position="25"/>
    </location>
</feature>
<dbReference type="VEuPathDB" id="FungiDB:H257_03772"/>
<dbReference type="RefSeq" id="XP_009826301.1">
    <property type="nucleotide sequence ID" value="XM_009827999.1"/>
</dbReference>
<dbReference type="SMART" id="SM00281">
    <property type="entry name" value="LamB"/>
    <property type="match status" value="1"/>
</dbReference>
<evidence type="ECO:0000256" key="4">
    <source>
        <dbReference type="ARBA" id="ARBA00023180"/>
    </source>
</evidence>
<evidence type="ECO:0000256" key="3">
    <source>
        <dbReference type="ARBA" id="ARBA00023157"/>
    </source>
</evidence>
<protein>
    <recommendedName>
        <fullName evidence="6">Laminin IV type A domain-containing protein</fullName>
    </recommendedName>
</protein>
<accession>W4H031</accession>
<keyword evidence="4" id="KW-0325">Glycoprotein</keyword>
<dbReference type="AlphaFoldDB" id="W4H031"/>
<keyword evidence="2" id="KW-0677">Repeat</keyword>
<proteinExistence type="predicted"/>
<keyword evidence="1 5" id="KW-0732">Signal</keyword>
<reference evidence="7" key="1">
    <citation type="submission" date="2013-12" db="EMBL/GenBank/DDBJ databases">
        <title>The Genome Sequence of Aphanomyces astaci APO3.</title>
        <authorList>
            <consortium name="The Broad Institute Genomics Platform"/>
            <person name="Russ C."/>
            <person name="Tyler B."/>
            <person name="van West P."/>
            <person name="Dieguez-Uribeondo J."/>
            <person name="Young S.K."/>
            <person name="Zeng Q."/>
            <person name="Gargeya S."/>
            <person name="Fitzgerald M."/>
            <person name="Abouelleil A."/>
            <person name="Alvarado L."/>
            <person name="Chapman S.B."/>
            <person name="Gainer-Dewar J."/>
            <person name="Goldberg J."/>
            <person name="Griggs A."/>
            <person name="Gujja S."/>
            <person name="Hansen M."/>
            <person name="Howarth C."/>
            <person name="Imamovic A."/>
            <person name="Ireland A."/>
            <person name="Larimer J."/>
            <person name="McCowan C."/>
            <person name="Murphy C."/>
            <person name="Pearson M."/>
            <person name="Poon T.W."/>
            <person name="Priest M."/>
            <person name="Roberts A."/>
            <person name="Saif S."/>
            <person name="Shea T."/>
            <person name="Sykes S."/>
            <person name="Wortman J."/>
            <person name="Nusbaum C."/>
            <person name="Birren B."/>
        </authorList>
    </citation>
    <scope>NUCLEOTIDE SEQUENCE [LARGE SCALE GENOMIC DNA]</scope>
    <source>
        <strain evidence="7">APO3</strain>
    </source>
</reference>
<sequence length="355" mass="37766">MSVRCGTSGIASLFCLGLCAAFASGSSTLVARNLVYHVDPGQDVVITLKGYSMAGRALTVSIATLPSAGFIYQLSQVYSDYGYDPKKTPTAITTVPTLVTGSNYRVVFSRPFSNSPLDSKFAEFTYTVNDGVTTSAPGTITISQGPAVMSSQFYVDAEGWGIRNNNNFQPVYDPTSCGIMSYYIYGTEAVIQTQPTSTDDAQLWYFTAPSKFLGNQWATYGGTLTFTLSASEGDFSSSSNLNTPATTPLVILECATCNLNAGVRLAWPQTLSPAFTGPAQTFSIPLSETAGWVTDPKNTLLPWTPPSQCVLMEVLSKLSGVSILGDFTRRSETVALDAVVLSHGPGQPLACYGAF</sequence>
<dbReference type="EMBL" id="KI913119">
    <property type="protein sequence ID" value="ETV84609.1"/>
    <property type="molecule type" value="Genomic_DNA"/>
</dbReference>
<dbReference type="PROSITE" id="PS51115">
    <property type="entry name" value="LAMININ_IVA"/>
    <property type="match status" value="1"/>
</dbReference>
<name>W4H031_APHAT</name>
<feature type="domain" description="Laminin IV type A" evidence="6">
    <location>
        <begin position="155"/>
        <end position="355"/>
    </location>
</feature>
<evidence type="ECO:0000256" key="1">
    <source>
        <dbReference type="ARBA" id="ARBA00022729"/>
    </source>
</evidence>
<dbReference type="STRING" id="112090.W4H031"/>
<evidence type="ECO:0000259" key="6">
    <source>
        <dbReference type="PROSITE" id="PS51115"/>
    </source>
</evidence>
<keyword evidence="3" id="KW-1015">Disulfide bond</keyword>
<evidence type="ECO:0000256" key="5">
    <source>
        <dbReference type="SAM" id="SignalP"/>
    </source>
</evidence>
<organism evidence="7">
    <name type="scientific">Aphanomyces astaci</name>
    <name type="common">Crayfish plague agent</name>
    <dbReference type="NCBI Taxonomy" id="112090"/>
    <lineage>
        <taxon>Eukaryota</taxon>
        <taxon>Sar</taxon>
        <taxon>Stramenopiles</taxon>
        <taxon>Oomycota</taxon>
        <taxon>Saprolegniomycetes</taxon>
        <taxon>Saprolegniales</taxon>
        <taxon>Verrucalvaceae</taxon>
        <taxon>Aphanomyces</taxon>
    </lineage>
</organism>
<dbReference type="Pfam" id="PF00052">
    <property type="entry name" value="Laminin_B"/>
    <property type="match status" value="1"/>
</dbReference>
<feature type="chain" id="PRO_5004842895" description="Laminin IV type A domain-containing protein" evidence="5">
    <location>
        <begin position="26"/>
        <end position="355"/>
    </location>
</feature>
<evidence type="ECO:0000256" key="2">
    <source>
        <dbReference type="ARBA" id="ARBA00022737"/>
    </source>
</evidence>